<evidence type="ECO:0000256" key="1">
    <source>
        <dbReference type="ARBA" id="ARBA00008754"/>
    </source>
</evidence>
<dbReference type="Pfam" id="PF02502">
    <property type="entry name" value="LacAB_rpiB"/>
    <property type="match status" value="1"/>
</dbReference>
<evidence type="ECO:0000256" key="2">
    <source>
        <dbReference type="ARBA" id="ARBA00023235"/>
    </source>
</evidence>
<dbReference type="NCBIfam" id="TIGR00689">
    <property type="entry name" value="rpiB_lacA_lacB"/>
    <property type="match status" value="1"/>
</dbReference>
<dbReference type="InterPro" id="IPR003500">
    <property type="entry name" value="RpiB_LacA_LacB"/>
</dbReference>
<dbReference type="InterPro" id="IPR051812">
    <property type="entry name" value="SPI_LacAB/RpiB"/>
</dbReference>
<name>A0ABP6M0V7_9MICC</name>
<evidence type="ECO:0000313" key="4">
    <source>
        <dbReference type="Proteomes" id="UP001500236"/>
    </source>
</evidence>
<dbReference type="InterPro" id="IPR036569">
    <property type="entry name" value="RpiB_LacA_LacB_sf"/>
</dbReference>
<comment type="caution">
    <text evidence="3">The sequence shown here is derived from an EMBL/GenBank/DDBJ whole genome shotgun (WGS) entry which is preliminary data.</text>
</comment>
<dbReference type="PANTHER" id="PTHR43732">
    <property type="entry name" value="RIBOSE 5-PHOSPHATE ISOMERASE-RELATED"/>
    <property type="match status" value="1"/>
</dbReference>
<reference evidence="4" key="1">
    <citation type="journal article" date="2019" name="Int. J. Syst. Evol. Microbiol.">
        <title>The Global Catalogue of Microorganisms (GCM) 10K type strain sequencing project: providing services to taxonomists for standard genome sequencing and annotation.</title>
        <authorList>
            <consortium name="The Broad Institute Genomics Platform"/>
            <consortium name="The Broad Institute Genome Sequencing Center for Infectious Disease"/>
            <person name="Wu L."/>
            <person name="Ma J."/>
        </authorList>
    </citation>
    <scope>NUCLEOTIDE SEQUENCE [LARGE SCALE GENOMIC DNA]</scope>
    <source>
        <strain evidence="4">JCM 14309</strain>
    </source>
</reference>
<dbReference type="SUPFAM" id="SSF89623">
    <property type="entry name" value="Ribose/Galactose isomerase RpiB/AlsB"/>
    <property type="match status" value="1"/>
</dbReference>
<dbReference type="NCBIfam" id="NF004051">
    <property type="entry name" value="PRK05571.1"/>
    <property type="match status" value="1"/>
</dbReference>
<dbReference type="EMBL" id="BAAAVT010000016">
    <property type="protein sequence ID" value="GAA3071200.1"/>
    <property type="molecule type" value="Genomic_DNA"/>
</dbReference>
<proteinExistence type="inferred from homology"/>
<protein>
    <submittedName>
        <fullName evidence="3">D-erythrulose 4-phosphate isomerase DerI1</fullName>
    </submittedName>
</protein>
<dbReference type="PIRSF" id="PIRSF005384">
    <property type="entry name" value="RpiB_LacA_B"/>
    <property type="match status" value="1"/>
</dbReference>
<dbReference type="Gene3D" id="3.40.1400.10">
    <property type="entry name" value="Sugar-phosphate isomerase, RpiB/LacA/LacB"/>
    <property type="match status" value="1"/>
</dbReference>
<dbReference type="Proteomes" id="UP001500236">
    <property type="component" value="Unassembled WGS sequence"/>
</dbReference>
<sequence length="157" mass="16680">MTKKLRLVVGCDDAGYDYKEALKADFEADDRVESVVDVGEDSDGHTPYPHVAVDAAQMVADGKADRALLICGTGLGVAISANKVPGIRAVTAHDPFSVERSVLSNNAQVLCMGQRVVGKELARKLAADWLNYEFDTSSASAEKVAAISRYEQTGSCG</sequence>
<dbReference type="PANTHER" id="PTHR43732:SF1">
    <property type="entry name" value="RIBOSE 5-PHOSPHATE ISOMERASE"/>
    <property type="match status" value="1"/>
</dbReference>
<accession>A0ABP6M0V7</accession>
<dbReference type="GO" id="GO:0016853">
    <property type="term" value="F:isomerase activity"/>
    <property type="evidence" value="ECO:0007669"/>
    <property type="project" value="UniProtKB-KW"/>
</dbReference>
<dbReference type="NCBIfam" id="TIGR02133">
    <property type="entry name" value="RPI_actino"/>
    <property type="match status" value="1"/>
</dbReference>
<keyword evidence="4" id="KW-1185">Reference proteome</keyword>
<keyword evidence="2 3" id="KW-0413">Isomerase</keyword>
<organism evidence="3 4">
    <name type="scientific">Nesterenkonia aethiopica</name>
    <dbReference type="NCBI Taxonomy" id="269144"/>
    <lineage>
        <taxon>Bacteria</taxon>
        <taxon>Bacillati</taxon>
        <taxon>Actinomycetota</taxon>
        <taxon>Actinomycetes</taxon>
        <taxon>Micrococcales</taxon>
        <taxon>Micrococcaceae</taxon>
        <taxon>Nesterenkonia</taxon>
    </lineage>
</organism>
<evidence type="ECO:0000313" key="3">
    <source>
        <dbReference type="EMBL" id="GAA3071200.1"/>
    </source>
</evidence>
<dbReference type="InterPro" id="IPR011860">
    <property type="entry name" value="Rib-5-P_Isoase_Actino"/>
</dbReference>
<comment type="similarity">
    <text evidence="1">Belongs to the LacAB/RpiB family.</text>
</comment>
<gene>
    <name evidence="3" type="primary">derI1</name>
    <name evidence="3" type="ORF">GCM10010529_24290</name>
</gene>
<dbReference type="RefSeq" id="WP_344680542.1">
    <property type="nucleotide sequence ID" value="NZ_BAAAVT010000016.1"/>
</dbReference>